<evidence type="ECO:0000256" key="1">
    <source>
        <dbReference type="SAM" id="MobiDB-lite"/>
    </source>
</evidence>
<dbReference type="PROSITE" id="PS51257">
    <property type="entry name" value="PROKAR_LIPOPROTEIN"/>
    <property type="match status" value="1"/>
</dbReference>
<dbReference type="EMBL" id="JBICRM010000007">
    <property type="protein sequence ID" value="MFG1704293.1"/>
    <property type="molecule type" value="Genomic_DNA"/>
</dbReference>
<proteinExistence type="predicted"/>
<organism evidence="3 4">
    <name type="scientific">Nonomuraea marmarensis</name>
    <dbReference type="NCBI Taxonomy" id="3351344"/>
    <lineage>
        <taxon>Bacteria</taxon>
        <taxon>Bacillati</taxon>
        <taxon>Actinomycetota</taxon>
        <taxon>Actinomycetes</taxon>
        <taxon>Streptosporangiales</taxon>
        <taxon>Streptosporangiaceae</taxon>
        <taxon>Nonomuraea</taxon>
    </lineage>
</organism>
<reference evidence="3 4" key="1">
    <citation type="submission" date="2024-10" db="EMBL/GenBank/DDBJ databases">
        <authorList>
            <person name="Topkara A.R."/>
            <person name="Saygin H."/>
        </authorList>
    </citation>
    <scope>NUCLEOTIDE SEQUENCE [LARGE SCALE GENOMIC DNA]</scope>
    <source>
        <strain evidence="3 4">M3C6</strain>
    </source>
</reference>
<keyword evidence="4" id="KW-1185">Reference proteome</keyword>
<protein>
    <submittedName>
        <fullName evidence="3">Hemerythrin domain-containing protein</fullName>
    </submittedName>
</protein>
<feature type="compositionally biased region" description="Low complexity" evidence="1">
    <location>
        <begin position="30"/>
        <end position="45"/>
    </location>
</feature>
<feature type="region of interest" description="Disordered" evidence="1">
    <location>
        <begin position="30"/>
        <end position="54"/>
    </location>
</feature>
<dbReference type="InterPro" id="IPR012312">
    <property type="entry name" value="Hemerythrin-like"/>
</dbReference>
<dbReference type="Gene3D" id="1.20.120.520">
    <property type="entry name" value="nmb1532 protein domain like"/>
    <property type="match status" value="1"/>
</dbReference>
<dbReference type="Pfam" id="PF01814">
    <property type="entry name" value="Hemerythrin"/>
    <property type="match status" value="1"/>
</dbReference>
<evidence type="ECO:0000313" key="3">
    <source>
        <dbReference type="EMBL" id="MFG1704293.1"/>
    </source>
</evidence>
<name>A0ABW7AB74_9ACTN</name>
<dbReference type="PANTHER" id="PTHR39966:SF1">
    <property type="entry name" value="HEMERYTHRIN-LIKE DOMAIN-CONTAINING PROTEIN"/>
    <property type="match status" value="1"/>
</dbReference>
<feature type="domain" description="Hemerythrin-like" evidence="2">
    <location>
        <begin position="55"/>
        <end position="186"/>
    </location>
</feature>
<dbReference type="RefSeq" id="WP_393165200.1">
    <property type="nucleotide sequence ID" value="NZ_JBICRM010000007.1"/>
</dbReference>
<dbReference type="PANTHER" id="PTHR39966">
    <property type="entry name" value="BLL2471 PROTEIN-RELATED"/>
    <property type="match status" value="1"/>
</dbReference>
<evidence type="ECO:0000259" key="2">
    <source>
        <dbReference type="Pfam" id="PF01814"/>
    </source>
</evidence>
<dbReference type="Proteomes" id="UP001603978">
    <property type="component" value="Unassembled WGS sequence"/>
</dbReference>
<evidence type="ECO:0000313" key="4">
    <source>
        <dbReference type="Proteomes" id="UP001603978"/>
    </source>
</evidence>
<dbReference type="CDD" id="cd12108">
    <property type="entry name" value="Hr-like"/>
    <property type="match status" value="1"/>
</dbReference>
<comment type="caution">
    <text evidence="3">The sequence shown here is derived from an EMBL/GenBank/DDBJ whole genome shotgun (WGS) entry which is preliminary data.</text>
</comment>
<accession>A0ABW7AB74</accession>
<gene>
    <name evidence="3" type="ORF">ACFLIM_13970</name>
</gene>
<sequence length="242" mass="26787">MRRRDLLGLPVAVAGSVTLTACGAAGVVRAGGASPSQAPATPTPGEQEEAPVTPPEDLMREHGVLKRILLIYREGIRRIGTGQQVPAQALNASARIIRSFIEDYHERLEEKYVFPRLQQAGKLTDIVPVLLLQHQRGRVLTSRLLTATGATATPDKRARQAMVASMASFIRMYEPHEAREDTVVFPVFRDVVPAKEFLELAETFEEEERRRFARGFTGVVDQVAEIEKTLGIYNLAQFTPKV</sequence>